<evidence type="ECO:0000256" key="1">
    <source>
        <dbReference type="SAM" id="MobiDB-lite"/>
    </source>
</evidence>
<sequence>MFGYTGRGGPSRGIADEEIAKLEAERARKQATLALGIFRICRDYINQELKEHAPQKSIRLAIQITVSAPWSPPRQPVENYRSRDDSPPRRYDGNRTTRRERRFSSVSKGSRDSRPRHRDTSRSPDANRPRYREDKRESEPQRDNRAGLEGPGQQRERSLSPFSKRVALTRSRAP</sequence>
<dbReference type="EMBL" id="JAGIXG020000004">
    <property type="protein sequence ID" value="KAI6784427.1"/>
    <property type="molecule type" value="Genomic_DNA"/>
</dbReference>
<protein>
    <submittedName>
        <fullName evidence="2">Uncharacterized protein</fullName>
    </submittedName>
</protein>
<feature type="compositionally biased region" description="Basic and acidic residues" evidence="1">
    <location>
        <begin position="109"/>
        <end position="146"/>
    </location>
</feature>
<organism evidence="2 3">
    <name type="scientific">Emericellopsis cladophorae</name>
    <dbReference type="NCBI Taxonomy" id="2686198"/>
    <lineage>
        <taxon>Eukaryota</taxon>
        <taxon>Fungi</taxon>
        <taxon>Dikarya</taxon>
        <taxon>Ascomycota</taxon>
        <taxon>Pezizomycotina</taxon>
        <taxon>Sordariomycetes</taxon>
        <taxon>Hypocreomycetidae</taxon>
        <taxon>Hypocreales</taxon>
        <taxon>Bionectriaceae</taxon>
        <taxon>Emericellopsis</taxon>
    </lineage>
</organism>
<accession>A0A9Q0BFW5</accession>
<comment type="caution">
    <text evidence="2">The sequence shown here is derived from an EMBL/GenBank/DDBJ whole genome shotgun (WGS) entry which is preliminary data.</text>
</comment>
<feature type="compositionally biased region" description="Basic and acidic residues" evidence="1">
    <location>
        <begin position="80"/>
        <end position="97"/>
    </location>
</feature>
<dbReference type="AlphaFoldDB" id="A0A9Q0BFW5"/>
<keyword evidence="3" id="KW-1185">Reference proteome</keyword>
<dbReference type="GeneID" id="75832950"/>
<reference evidence="2" key="2">
    <citation type="submission" date="2022-07" db="EMBL/GenBank/DDBJ databases">
        <authorList>
            <person name="Goncalves M.F.M."/>
            <person name="Hilario S."/>
            <person name="Van De Peer Y."/>
            <person name="Esteves A.C."/>
            <person name="Alves A."/>
        </authorList>
    </citation>
    <scope>NUCLEOTIDE SEQUENCE</scope>
    <source>
        <strain evidence="2">MUM 19.33</strain>
    </source>
</reference>
<dbReference type="Proteomes" id="UP001055219">
    <property type="component" value="Unassembled WGS sequence"/>
</dbReference>
<name>A0A9Q0BFW5_9HYPO</name>
<gene>
    <name evidence="2" type="ORF">J7T54_006472</name>
</gene>
<dbReference type="OrthoDB" id="437973at2759"/>
<dbReference type="RefSeq" id="XP_051365283.1">
    <property type="nucleotide sequence ID" value="XM_051502907.1"/>
</dbReference>
<evidence type="ECO:0000313" key="2">
    <source>
        <dbReference type="EMBL" id="KAI6784427.1"/>
    </source>
</evidence>
<reference evidence="2" key="1">
    <citation type="journal article" date="2021" name="J Fungi (Basel)">
        <title>Genomic and Metabolomic Analyses of the Marine Fungus Emericellopsis cladophorae: Insights into Saltwater Adaptability Mechanisms and Its Biosynthetic Potential.</title>
        <authorList>
            <person name="Goncalves M.F.M."/>
            <person name="Hilario S."/>
            <person name="Van de Peer Y."/>
            <person name="Esteves A.C."/>
            <person name="Alves A."/>
        </authorList>
    </citation>
    <scope>NUCLEOTIDE SEQUENCE</scope>
    <source>
        <strain evidence="2">MUM 19.33</strain>
    </source>
</reference>
<proteinExistence type="predicted"/>
<evidence type="ECO:0000313" key="3">
    <source>
        <dbReference type="Proteomes" id="UP001055219"/>
    </source>
</evidence>
<feature type="region of interest" description="Disordered" evidence="1">
    <location>
        <begin position="68"/>
        <end position="174"/>
    </location>
</feature>